<organism evidence="1 2">
    <name type="scientific">Microvirga vignae</name>
    <dbReference type="NCBI Taxonomy" id="1225564"/>
    <lineage>
        <taxon>Bacteria</taxon>
        <taxon>Pseudomonadati</taxon>
        <taxon>Pseudomonadota</taxon>
        <taxon>Alphaproteobacteria</taxon>
        <taxon>Hyphomicrobiales</taxon>
        <taxon>Methylobacteriaceae</taxon>
        <taxon>Microvirga</taxon>
    </lineage>
</organism>
<dbReference type="EMBL" id="LCYG01000020">
    <property type="protein sequence ID" value="KLK93362.1"/>
    <property type="molecule type" value="Genomic_DNA"/>
</dbReference>
<dbReference type="Proteomes" id="UP000035489">
    <property type="component" value="Unassembled WGS sequence"/>
</dbReference>
<reference evidence="1 2" key="1">
    <citation type="submission" date="2015-05" db="EMBL/GenBank/DDBJ databases">
        <title>Draft genome sequence of Microvirga vignae strain BR3299, a novel nitrogen fixing bacteria isolated from Brazil semi-aired region.</title>
        <authorList>
            <person name="Zilli J.E."/>
            <person name="Passos S.R."/>
            <person name="Leite J."/>
            <person name="Baldani J.I."/>
            <person name="Xavier G.R."/>
            <person name="Rumjaneck N.G."/>
            <person name="Simoes-Araujo J.L."/>
        </authorList>
    </citation>
    <scope>NUCLEOTIDE SEQUENCE [LARGE SCALE GENOMIC DNA]</scope>
    <source>
        <strain evidence="1 2">BR3299</strain>
    </source>
</reference>
<accession>A0A0H1RL73</accession>
<sequence length="123" mass="13866">MMRKQSLKALAATRVAIKAHCLASRFWVECPVHGDEFVWNAEFNRQLCKVLNGFIAKTVARPCDSSFCSIVKTFRCDLPSDGSVVITRYARNVSLSQQLYALSRVRIVPNNVTQAHYIVDFLG</sequence>
<dbReference type="PATRIC" id="fig|1225564.3.peg.2292"/>
<gene>
    <name evidence="1" type="ORF">AA309_08455</name>
</gene>
<dbReference type="AlphaFoldDB" id="A0A0H1RL73"/>
<comment type="caution">
    <text evidence="1">The sequence shown here is derived from an EMBL/GenBank/DDBJ whole genome shotgun (WGS) entry which is preliminary data.</text>
</comment>
<evidence type="ECO:0000313" key="2">
    <source>
        <dbReference type="Proteomes" id="UP000035489"/>
    </source>
</evidence>
<protein>
    <submittedName>
        <fullName evidence="1">Uncharacterized protein</fullName>
    </submittedName>
</protein>
<evidence type="ECO:0000313" key="1">
    <source>
        <dbReference type="EMBL" id="KLK93362.1"/>
    </source>
</evidence>
<proteinExistence type="predicted"/>
<name>A0A0H1RL73_9HYPH</name>
<keyword evidence="2" id="KW-1185">Reference proteome</keyword>